<evidence type="ECO:0000313" key="2">
    <source>
        <dbReference type="EMBL" id="MFG6298505.1"/>
    </source>
</evidence>
<accession>A0ABW7E9Z4</accession>
<organism evidence="2 3">
    <name type="scientific">Streptomyces rochei</name>
    <name type="common">Streptomyces parvullus</name>
    <dbReference type="NCBI Taxonomy" id="1928"/>
    <lineage>
        <taxon>Bacteria</taxon>
        <taxon>Bacillati</taxon>
        <taxon>Actinomycetota</taxon>
        <taxon>Actinomycetes</taxon>
        <taxon>Kitasatosporales</taxon>
        <taxon>Streptomycetaceae</taxon>
        <taxon>Streptomyces</taxon>
        <taxon>Streptomyces rochei group</taxon>
    </lineage>
</organism>
<name>A0ABW7E9Z4_STRRO</name>
<sequence>SLSWDQGTEMAAHRGFSVATNVPVHFCDPGSPWQRDSNENTNGLLREYFPKGTDLSRHSREYLDAVAAELNSRPRKTLGWETSTERLQHLMGPRTLSAQRAFRAVPLAPDQAVKLTS</sequence>
<dbReference type="SUPFAM" id="SSF53098">
    <property type="entry name" value="Ribonuclease H-like"/>
    <property type="match status" value="1"/>
</dbReference>
<dbReference type="RefSeq" id="WP_394394883.1">
    <property type="nucleotide sequence ID" value="NZ_JBIENY010000356.1"/>
</dbReference>
<protein>
    <submittedName>
        <fullName evidence="2">IS30 family transposase</fullName>
    </submittedName>
</protein>
<dbReference type="Gene3D" id="3.30.420.10">
    <property type="entry name" value="Ribonuclease H-like superfamily/Ribonuclease H"/>
    <property type="match status" value="1"/>
</dbReference>
<feature type="domain" description="Integrase catalytic" evidence="1">
    <location>
        <begin position="1"/>
        <end position="91"/>
    </location>
</feature>
<feature type="non-terminal residue" evidence="2">
    <location>
        <position position="1"/>
    </location>
</feature>
<dbReference type="InterPro" id="IPR036397">
    <property type="entry name" value="RNaseH_sf"/>
</dbReference>
<evidence type="ECO:0000259" key="1">
    <source>
        <dbReference type="PROSITE" id="PS50994"/>
    </source>
</evidence>
<dbReference type="InterPro" id="IPR012337">
    <property type="entry name" value="RNaseH-like_sf"/>
</dbReference>
<proteinExistence type="predicted"/>
<dbReference type="PROSITE" id="PS50994">
    <property type="entry name" value="INTEGRASE"/>
    <property type="match status" value="1"/>
</dbReference>
<dbReference type="EMBL" id="JBIENY010000356">
    <property type="protein sequence ID" value="MFG6298505.1"/>
    <property type="molecule type" value="Genomic_DNA"/>
</dbReference>
<dbReference type="InterPro" id="IPR051917">
    <property type="entry name" value="Transposase-Integrase"/>
</dbReference>
<keyword evidence="3" id="KW-1185">Reference proteome</keyword>
<reference evidence="2 3" key="1">
    <citation type="submission" date="2024-10" db="EMBL/GenBank/DDBJ databases">
        <title>Draft genome assembly of a novel steroid transforming actinomycete isolated from African clawed frog Xenopus laevis.</title>
        <authorList>
            <person name="Bragin E."/>
            <person name="Kollerov V."/>
            <person name="Donova M.V."/>
        </authorList>
    </citation>
    <scope>NUCLEOTIDE SEQUENCE [LARGE SCALE GENOMIC DNA]</scope>
    <source>
        <strain evidence="2 3">MTOC-St3</strain>
    </source>
</reference>
<evidence type="ECO:0000313" key="3">
    <source>
        <dbReference type="Proteomes" id="UP001605990"/>
    </source>
</evidence>
<dbReference type="InterPro" id="IPR053392">
    <property type="entry name" value="Transposase_IS30-like"/>
</dbReference>
<dbReference type="Proteomes" id="UP001605990">
    <property type="component" value="Unassembled WGS sequence"/>
</dbReference>
<dbReference type="InterPro" id="IPR001584">
    <property type="entry name" value="Integrase_cat-core"/>
</dbReference>
<gene>
    <name evidence="2" type="ORF">ACGU38_24445</name>
</gene>
<dbReference type="PANTHER" id="PTHR10948">
    <property type="entry name" value="TRANSPOSASE"/>
    <property type="match status" value="1"/>
</dbReference>
<comment type="caution">
    <text evidence="2">The sequence shown here is derived from an EMBL/GenBank/DDBJ whole genome shotgun (WGS) entry which is preliminary data.</text>
</comment>
<dbReference type="NCBIfam" id="NF033563">
    <property type="entry name" value="transpos_IS30"/>
    <property type="match status" value="1"/>
</dbReference>
<dbReference type="PANTHER" id="PTHR10948:SF23">
    <property type="entry name" value="TRANSPOSASE INSI FOR INSERTION SEQUENCE ELEMENT IS30A-RELATED"/>
    <property type="match status" value="1"/>
</dbReference>